<dbReference type="EMBL" id="UINC01000387">
    <property type="protein sequence ID" value="SUZ54411.1"/>
    <property type="molecule type" value="Genomic_DNA"/>
</dbReference>
<sequence>MRTPSAFLVVLVTLTLQSVPGASQVTVQSSPIPPSSRDISTNDVLPLEQFSPAFLGMYRKVMEIEDEIRRHTDRYNLHYDLARAVCLYESGGNAGLSSGPGARGYFQVMPATFRSLRVDTNIEAGVKYLSMMVNQFDREDYAVAAYNAGPGRVARRRPMPLETLQYVIGVGHFRNILKTHEHSIRHHANELQLTTVKEGDDWWQLSQRLNIPIVQLRMHNPFLANRQLRVGQLIVYPTVERDDILEEIDDGLEYMSRIGDNYFNIAFALEVDINTVRDENDLWRLQSLPVSLRMRLPTDWNAKHKVHTVRRGETIQSISTDLKSNPWRIIRDNELWNQEIRTGMVLRVREAPPKPTYLVHRVTAGENLSVIAGRYSTTVSGIQAANALGRRTLIRIGQQLRIPTNAATVAPTTTTVIHRVTRGENLAVIARRYGTTVSAIQAANELGRRTLISIGQQLRIPTVATNQ</sequence>
<dbReference type="Pfam" id="PF01464">
    <property type="entry name" value="SLT"/>
    <property type="match status" value="1"/>
</dbReference>
<dbReference type="PANTHER" id="PTHR33734:SF22">
    <property type="entry name" value="MEMBRANE-BOUND LYTIC MUREIN TRANSGLYCOSYLASE D"/>
    <property type="match status" value="1"/>
</dbReference>
<feature type="domain" description="LysM" evidence="1">
    <location>
        <begin position="416"/>
        <end position="460"/>
    </location>
</feature>
<dbReference type="SMART" id="SM00257">
    <property type="entry name" value="LysM"/>
    <property type="match status" value="4"/>
</dbReference>
<dbReference type="Pfam" id="PF01476">
    <property type="entry name" value="LysM"/>
    <property type="match status" value="4"/>
</dbReference>
<dbReference type="InterPro" id="IPR018392">
    <property type="entry name" value="LysM"/>
</dbReference>
<organism evidence="2">
    <name type="scientific">marine metagenome</name>
    <dbReference type="NCBI Taxonomy" id="408172"/>
    <lineage>
        <taxon>unclassified sequences</taxon>
        <taxon>metagenomes</taxon>
        <taxon>ecological metagenomes</taxon>
    </lineage>
</organism>
<dbReference type="SUPFAM" id="SSF53955">
    <property type="entry name" value="Lysozyme-like"/>
    <property type="match status" value="1"/>
</dbReference>
<dbReference type="Gene3D" id="1.10.530.10">
    <property type="match status" value="1"/>
</dbReference>
<evidence type="ECO:0000313" key="2">
    <source>
        <dbReference type="EMBL" id="SUZ54411.1"/>
    </source>
</evidence>
<dbReference type="InterPro" id="IPR036779">
    <property type="entry name" value="LysM_dom_sf"/>
</dbReference>
<protein>
    <recommendedName>
        <fullName evidence="1">LysM domain-containing protein</fullName>
    </recommendedName>
</protein>
<reference evidence="2" key="1">
    <citation type="submission" date="2018-05" db="EMBL/GenBank/DDBJ databases">
        <authorList>
            <person name="Lanie J.A."/>
            <person name="Ng W.-L."/>
            <person name="Kazmierczak K.M."/>
            <person name="Andrzejewski T.M."/>
            <person name="Davidsen T.M."/>
            <person name="Wayne K.J."/>
            <person name="Tettelin H."/>
            <person name="Glass J.I."/>
            <person name="Rusch D."/>
            <person name="Podicherti R."/>
            <person name="Tsui H.-C.T."/>
            <person name="Winkler M.E."/>
        </authorList>
    </citation>
    <scope>NUCLEOTIDE SEQUENCE</scope>
</reference>
<dbReference type="InterPro" id="IPR023346">
    <property type="entry name" value="Lysozyme-like_dom_sf"/>
</dbReference>
<accession>A0A381NIR8</accession>
<dbReference type="AlphaFoldDB" id="A0A381NIR8"/>
<dbReference type="CDD" id="cd00254">
    <property type="entry name" value="LT-like"/>
    <property type="match status" value="1"/>
</dbReference>
<dbReference type="PROSITE" id="PS51782">
    <property type="entry name" value="LYSM"/>
    <property type="match status" value="2"/>
</dbReference>
<dbReference type="GO" id="GO:0008932">
    <property type="term" value="F:lytic endotransglycosylase activity"/>
    <property type="evidence" value="ECO:0007669"/>
    <property type="project" value="TreeGrafter"/>
</dbReference>
<gene>
    <name evidence="2" type="ORF">METZ01_LOCUS7265</name>
</gene>
<dbReference type="InterPro" id="IPR008258">
    <property type="entry name" value="Transglycosylase_SLT_dom_1"/>
</dbReference>
<evidence type="ECO:0000259" key="1">
    <source>
        <dbReference type="PROSITE" id="PS51782"/>
    </source>
</evidence>
<proteinExistence type="predicted"/>
<dbReference type="SUPFAM" id="SSF54106">
    <property type="entry name" value="LysM domain"/>
    <property type="match status" value="4"/>
</dbReference>
<name>A0A381NIR8_9ZZZZ</name>
<feature type="domain" description="LysM" evidence="1">
    <location>
        <begin position="358"/>
        <end position="402"/>
    </location>
</feature>
<dbReference type="Gene3D" id="3.10.350.10">
    <property type="entry name" value="LysM domain"/>
    <property type="match status" value="4"/>
</dbReference>
<dbReference type="CDD" id="cd00118">
    <property type="entry name" value="LysM"/>
    <property type="match status" value="4"/>
</dbReference>
<dbReference type="PANTHER" id="PTHR33734">
    <property type="entry name" value="LYSM DOMAIN-CONTAINING GPI-ANCHORED PROTEIN 2"/>
    <property type="match status" value="1"/>
</dbReference>